<reference evidence="6 8" key="2">
    <citation type="submission" date="2018-08" db="EMBL/GenBank/DDBJ databases">
        <title>A genome reference for cultivated species of the human gut microbiota.</title>
        <authorList>
            <person name="Zou Y."/>
            <person name="Xue W."/>
            <person name="Luo G."/>
        </authorList>
    </citation>
    <scope>NUCLEOTIDE SEQUENCE [LARGE SCALE GENOMIC DNA]</scope>
    <source>
        <strain evidence="6 8">AM27-32LB</strain>
    </source>
</reference>
<evidence type="ECO:0000313" key="8">
    <source>
        <dbReference type="Proteomes" id="UP000283928"/>
    </source>
</evidence>
<evidence type="ECO:0000256" key="1">
    <source>
        <dbReference type="ARBA" id="ARBA00023015"/>
    </source>
</evidence>
<dbReference type="SMART" id="SM00418">
    <property type="entry name" value="HTH_ARSR"/>
    <property type="match status" value="1"/>
</dbReference>
<proteinExistence type="predicted"/>
<evidence type="ECO:0000256" key="2">
    <source>
        <dbReference type="ARBA" id="ARBA00023125"/>
    </source>
</evidence>
<evidence type="ECO:0000259" key="4">
    <source>
        <dbReference type="PROSITE" id="PS50987"/>
    </source>
</evidence>
<accession>A0A174QNU1</accession>
<dbReference type="InterPro" id="IPR036388">
    <property type="entry name" value="WH-like_DNA-bd_sf"/>
</dbReference>
<dbReference type="InterPro" id="IPR011991">
    <property type="entry name" value="ArsR-like_HTH"/>
</dbReference>
<name>A0A174QNU1_9FIRM</name>
<evidence type="ECO:0000256" key="3">
    <source>
        <dbReference type="ARBA" id="ARBA00023163"/>
    </source>
</evidence>
<dbReference type="GO" id="GO:0003700">
    <property type="term" value="F:DNA-binding transcription factor activity"/>
    <property type="evidence" value="ECO:0007669"/>
    <property type="project" value="InterPro"/>
</dbReference>
<dbReference type="Proteomes" id="UP000283928">
    <property type="component" value="Unassembled WGS sequence"/>
</dbReference>
<dbReference type="OrthoDB" id="9794330at2"/>
<dbReference type="Proteomes" id="UP000095413">
    <property type="component" value="Unassembled WGS sequence"/>
</dbReference>
<reference evidence="5 7" key="1">
    <citation type="submission" date="2015-09" db="EMBL/GenBank/DDBJ databases">
        <authorList>
            <consortium name="Pathogen Informatics"/>
        </authorList>
    </citation>
    <scope>NUCLEOTIDE SEQUENCE [LARGE SCALE GENOMIC DNA]</scope>
    <source>
        <strain evidence="5 7">2789STDY5834921</strain>
    </source>
</reference>
<dbReference type="GO" id="GO:0003677">
    <property type="term" value="F:DNA binding"/>
    <property type="evidence" value="ECO:0007669"/>
    <property type="project" value="UniProtKB-KW"/>
</dbReference>
<organism evidence="5 7">
    <name type="scientific">Blautia obeum</name>
    <dbReference type="NCBI Taxonomy" id="40520"/>
    <lineage>
        <taxon>Bacteria</taxon>
        <taxon>Bacillati</taxon>
        <taxon>Bacillota</taxon>
        <taxon>Clostridia</taxon>
        <taxon>Lachnospirales</taxon>
        <taxon>Lachnospiraceae</taxon>
        <taxon>Blautia</taxon>
    </lineage>
</organism>
<dbReference type="PANTHER" id="PTHR43132:SF6">
    <property type="entry name" value="HTH-TYPE TRANSCRIPTIONAL REPRESSOR CZRA"/>
    <property type="match status" value="1"/>
</dbReference>
<evidence type="ECO:0000313" key="7">
    <source>
        <dbReference type="Proteomes" id="UP000095413"/>
    </source>
</evidence>
<protein>
    <submittedName>
        <fullName evidence="6">ArsR family transcriptional regulator</fullName>
    </submittedName>
    <submittedName>
        <fullName evidence="5">Transcriptional repressor smtB homolog</fullName>
    </submittedName>
</protein>
<dbReference type="InterPro" id="IPR036390">
    <property type="entry name" value="WH_DNA-bd_sf"/>
</dbReference>
<keyword evidence="1" id="KW-0805">Transcription regulation</keyword>
<dbReference type="InterPro" id="IPR001845">
    <property type="entry name" value="HTH_ArsR_DNA-bd_dom"/>
</dbReference>
<dbReference type="NCBIfam" id="NF033788">
    <property type="entry name" value="HTH_metalloreg"/>
    <property type="match status" value="1"/>
</dbReference>
<feature type="domain" description="HTH arsR-type" evidence="4">
    <location>
        <begin position="22"/>
        <end position="116"/>
    </location>
</feature>
<dbReference type="RefSeq" id="WP_005338402.1">
    <property type="nucleotide sequence ID" value="NZ_CZBA01000014.1"/>
</dbReference>
<dbReference type="SUPFAM" id="SSF46785">
    <property type="entry name" value="Winged helix' DNA-binding domain"/>
    <property type="match status" value="1"/>
</dbReference>
<dbReference type="EMBL" id="CZBA01000014">
    <property type="protein sequence ID" value="CUP73611.1"/>
    <property type="molecule type" value="Genomic_DNA"/>
</dbReference>
<evidence type="ECO:0000313" key="6">
    <source>
        <dbReference type="EMBL" id="RHE70262.1"/>
    </source>
</evidence>
<dbReference type="PROSITE" id="PS50987">
    <property type="entry name" value="HTH_ARSR_2"/>
    <property type="match status" value="1"/>
</dbReference>
<gene>
    <name evidence="5" type="primary">ziaR_4</name>
    <name evidence="6" type="ORF">DW723_15390</name>
    <name evidence="5" type="ORF">ERS852533_02362</name>
</gene>
<dbReference type="AlphaFoldDB" id="A0A174QNU1"/>
<sequence length="121" mass="13715">MPHYNLPHNHGQNIERVLDNMPSAEGFQDISFLFQQLGDSTRLRILWLLCHCEECVCNIAAAVDMSAPAVSHHLRILKKSGIIISRREGKEVYYTLSDTPQAKLLHRSVDALFEISCPTNQ</sequence>
<dbReference type="EMBL" id="QSKO01000032">
    <property type="protein sequence ID" value="RHE70262.1"/>
    <property type="molecule type" value="Genomic_DNA"/>
</dbReference>
<dbReference type="CDD" id="cd00090">
    <property type="entry name" value="HTH_ARSR"/>
    <property type="match status" value="1"/>
</dbReference>
<evidence type="ECO:0000313" key="5">
    <source>
        <dbReference type="EMBL" id="CUP73611.1"/>
    </source>
</evidence>
<keyword evidence="3" id="KW-0804">Transcription</keyword>
<dbReference type="PANTHER" id="PTHR43132">
    <property type="entry name" value="ARSENICAL RESISTANCE OPERON REPRESSOR ARSR-RELATED"/>
    <property type="match status" value="1"/>
</dbReference>
<dbReference type="InterPro" id="IPR051011">
    <property type="entry name" value="Metal_resp_trans_reg"/>
</dbReference>
<dbReference type="Gene3D" id="1.10.10.10">
    <property type="entry name" value="Winged helix-like DNA-binding domain superfamily/Winged helix DNA-binding domain"/>
    <property type="match status" value="1"/>
</dbReference>
<dbReference type="Pfam" id="PF01022">
    <property type="entry name" value="HTH_5"/>
    <property type="match status" value="1"/>
</dbReference>
<dbReference type="PRINTS" id="PR00778">
    <property type="entry name" value="HTHARSR"/>
</dbReference>
<keyword evidence="2" id="KW-0238">DNA-binding</keyword>